<dbReference type="EMBL" id="QYBA01000253">
    <property type="protein sequence ID" value="TKY91147.1"/>
    <property type="molecule type" value="Genomic_DNA"/>
</dbReference>
<comment type="caution">
    <text evidence="1">The sequence shown here is derived from an EMBL/GenBank/DDBJ whole genome shotgun (WGS) entry which is preliminary data.</text>
</comment>
<protein>
    <submittedName>
        <fullName evidence="1">Uncharacterized protein</fullName>
    </submittedName>
</protein>
<evidence type="ECO:0000313" key="2">
    <source>
        <dbReference type="Proteomes" id="UP000315423"/>
    </source>
</evidence>
<evidence type="ECO:0000313" key="1">
    <source>
        <dbReference type="EMBL" id="TKY91147.1"/>
    </source>
</evidence>
<proteinExistence type="predicted"/>
<organism evidence="1 2">
    <name type="scientific">Candidatus Methanomarinus sp</name>
    <dbReference type="NCBI Taxonomy" id="3386244"/>
    <lineage>
        <taxon>Archaea</taxon>
        <taxon>Methanobacteriati</taxon>
        <taxon>Methanobacteriota</taxon>
        <taxon>Stenosarchaea group</taxon>
        <taxon>Methanomicrobia</taxon>
        <taxon>Methanosarcinales</taxon>
        <taxon>ANME-2 cluster</taxon>
        <taxon>Candidatus Methanocomedenaceae</taxon>
        <taxon>Candidatus Methanomarinus</taxon>
    </lineage>
</organism>
<reference evidence="1" key="1">
    <citation type="submission" date="2018-09" db="EMBL/GenBank/DDBJ databases">
        <title>A genomic encyclopedia of anaerobic methanotrophic archaea.</title>
        <authorList>
            <person name="Skennerton C.T."/>
            <person name="Chadwick G.L."/>
            <person name="Laso-Perez R."/>
            <person name="Leu A.O."/>
            <person name="Speth D.R."/>
            <person name="Yu H."/>
            <person name="Morgan-Lang C."/>
            <person name="Hatzenpichler R."/>
            <person name="Goudeau D."/>
            <person name="Malmstrom R."/>
            <person name="Woyke T."/>
            <person name="Hallam S."/>
            <person name="Tyson G.W."/>
            <person name="Wegener G."/>
            <person name="Boetius A."/>
            <person name="Orphan V.J."/>
        </authorList>
    </citation>
    <scope>NUCLEOTIDE SEQUENCE</scope>
    <source>
        <strain evidence="1">CONS3730D10UFb2</strain>
    </source>
</reference>
<sequence>MISYPLDRLYEEVAFIAYHFHWQYEAIMNMEHRERQRWCEEISRINQNLGAERQKSILEV</sequence>
<name>A0AC61S9C4_9EURY</name>
<accession>A0AC61S9C4</accession>
<dbReference type="Proteomes" id="UP000315423">
    <property type="component" value="Unassembled WGS sequence"/>
</dbReference>
<gene>
    <name evidence="1" type="ORF">C5S46_07375</name>
</gene>